<dbReference type="EMBL" id="BBWV01000001">
    <property type="protein sequence ID" value="GAO41185.1"/>
    <property type="molecule type" value="Genomic_DNA"/>
</dbReference>
<evidence type="ECO:0000256" key="1">
    <source>
        <dbReference type="ARBA" id="ARBA00010537"/>
    </source>
</evidence>
<dbReference type="Pfam" id="PF03946">
    <property type="entry name" value="Ribosomal_L11_N"/>
    <property type="match status" value="1"/>
</dbReference>
<dbReference type="SMART" id="SM00649">
    <property type="entry name" value="RL11"/>
    <property type="match status" value="1"/>
</dbReference>
<dbReference type="CDD" id="cd00349">
    <property type="entry name" value="Ribosomal_L11"/>
    <property type="match status" value="1"/>
</dbReference>
<dbReference type="Pfam" id="PF00298">
    <property type="entry name" value="Ribosomal_L11"/>
    <property type="match status" value="1"/>
</dbReference>
<keyword evidence="2 8" id="KW-0488">Methylation</keyword>
<dbReference type="InterPro" id="IPR020783">
    <property type="entry name" value="Ribosomal_uL11_C"/>
</dbReference>
<dbReference type="Gene3D" id="3.30.1550.10">
    <property type="entry name" value="Ribosomal protein L11/L12, N-terminal domain"/>
    <property type="match status" value="1"/>
</dbReference>
<evidence type="ECO:0000313" key="13">
    <source>
        <dbReference type="EMBL" id="GAO41185.1"/>
    </source>
</evidence>
<evidence type="ECO:0000256" key="2">
    <source>
        <dbReference type="ARBA" id="ARBA00022481"/>
    </source>
</evidence>
<evidence type="ECO:0000256" key="9">
    <source>
        <dbReference type="RuleBase" id="RU003978"/>
    </source>
</evidence>
<evidence type="ECO:0000256" key="5">
    <source>
        <dbReference type="ARBA" id="ARBA00022980"/>
    </source>
</evidence>
<dbReference type="PROSITE" id="PS00359">
    <property type="entry name" value="RIBOSOMAL_L11"/>
    <property type="match status" value="1"/>
</dbReference>
<dbReference type="STRING" id="1220578.FPE01S_01_01970"/>
<proteinExistence type="inferred from homology"/>
<feature type="domain" description="Large ribosomal subunit protein uL11 C-terminal" evidence="11">
    <location>
        <begin position="95"/>
        <end position="163"/>
    </location>
</feature>
<evidence type="ECO:0000256" key="3">
    <source>
        <dbReference type="ARBA" id="ARBA00022730"/>
    </source>
</evidence>
<feature type="domain" description="Large ribosomal subunit protein uL11 N-terminal" evidence="12">
    <location>
        <begin position="33"/>
        <end position="90"/>
    </location>
</feature>
<gene>
    <name evidence="8 13" type="primary">rplK</name>
    <name evidence="13" type="ORF">FPE01S_01_01970</name>
</gene>
<dbReference type="AlphaFoldDB" id="A0A0E9MVN1"/>
<accession>A0A0E9MVN1</accession>
<evidence type="ECO:0000313" key="14">
    <source>
        <dbReference type="Proteomes" id="UP000033121"/>
    </source>
</evidence>
<dbReference type="InterPro" id="IPR000911">
    <property type="entry name" value="Ribosomal_uL11"/>
</dbReference>
<keyword evidence="4 8" id="KW-0694">RNA-binding</keyword>
<evidence type="ECO:0000259" key="11">
    <source>
        <dbReference type="Pfam" id="PF00298"/>
    </source>
</evidence>
<dbReference type="InterPro" id="IPR020785">
    <property type="entry name" value="Ribosomal_uL11_CS"/>
</dbReference>
<evidence type="ECO:0000256" key="4">
    <source>
        <dbReference type="ARBA" id="ARBA00022884"/>
    </source>
</evidence>
<dbReference type="PANTHER" id="PTHR11661:SF1">
    <property type="entry name" value="LARGE RIBOSOMAL SUBUNIT PROTEIN UL11M"/>
    <property type="match status" value="1"/>
</dbReference>
<dbReference type="GO" id="GO:0006412">
    <property type="term" value="P:translation"/>
    <property type="evidence" value="ECO:0007669"/>
    <property type="project" value="UniProtKB-UniRule"/>
</dbReference>
<name>A0A0E9MVN1_9BACT</name>
<evidence type="ECO:0000256" key="7">
    <source>
        <dbReference type="ARBA" id="ARBA00062905"/>
    </source>
</evidence>
<keyword evidence="6 8" id="KW-0687">Ribonucleoprotein</keyword>
<dbReference type="InterPro" id="IPR036769">
    <property type="entry name" value="Ribosomal_uL11_C_sf"/>
</dbReference>
<dbReference type="GO" id="GO:0022625">
    <property type="term" value="C:cytosolic large ribosomal subunit"/>
    <property type="evidence" value="ECO:0007669"/>
    <property type="project" value="TreeGrafter"/>
</dbReference>
<comment type="subunit">
    <text evidence="8">Part of the ribosomal stalk of the 50S ribosomal subunit. Interacts with L10 and the large rRNA to form the base of the stalk. L10 forms an elongated spine to which L12 dimers bind in a sequential fashion forming a multimeric L10(L12)X complex.</text>
</comment>
<dbReference type="InterPro" id="IPR036796">
    <property type="entry name" value="Ribosomal_uL11_N_sf"/>
</dbReference>
<evidence type="ECO:0000256" key="10">
    <source>
        <dbReference type="RuleBase" id="RU003979"/>
    </source>
</evidence>
<dbReference type="Gene3D" id="1.10.10.250">
    <property type="entry name" value="Ribosomal protein L11, C-terminal domain"/>
    <property type="match status" value="1"/>
</dbReference>
<organism evidence="13 14">
    <name type="scientific">Flavihumibacter petaseus NBRC 106054</name>
    <dbReference type="NCBI Taxonomy" id="1220578"/>
    <lineage>
        <taxon>Bacteria</taxon>
        <taxon>Pseudomonadati</taxon>
        <taxon>Bacteroidota</taxon>
        <taxon>Chitinophagia</taxon>
        <taxon>Chitinophagales</taxon>
        <taxon>Chitinophagaceae</taxon>
        <taxon>Flavihumibacter</taxon>
    </lineage>
</organism>
<comment type="subunit">
    <text evidence="7">Part of the ribosomal stalk of the 50S ribosomal subunit. Interacts with L10 and the large rRNA to form the base of the stalk. L10 forms an elongated spine to which 2 L12 dimers bind in a sequential fashion forming a pentameric L10(L12)2(L12)2 complex.</text>
</comment>
<evidence type="ECO:0000256" key="8">
    <source>
        <dbReference type="HAMAP-Rule" id="MF_00736"/>
    </source>
</evidence>
<dbReference type="NCBIfam" id="TIGR01632">
    <property type="entry name" value="L11_bact"/>
    <property type="match status" value="1"/>
</dbReference>
<evidence type="ECO:0000259" key="12">
    <source>
        <dbReference type="Pfam" id="PF03946"/>
    </source>
</evidence>
<reference evidence="13 14" key="1">
    <citation type="submission" date="2015-04" db="EMBL/GenBank/DDBJ databases">
        <title>Whole genome shotgun sequence of Flavihumibacter petaseus NBRC 106054.</title>
        <authorList>
            <person name="Miyazawa S."/>
            <person name="Hosoyama A."/>
            <person name="Hashimoto M."/>
            <person name="Noguchi M."/>
            <person name="Tsuchikane K."/>
            <person name="Ohji S."/>
            <person name="Yamazoe A."/>
            <person name="Ichikawa N."/>
            <person name="Kimura A."/>
            <person name="Fujita N."/>
        </authorList>
    </citation>
    <scope>NUCLEOTIDE SEQUENCE [LARGE SCALE GENOMIC DNA]</scope>
    <source>
        <strain evidence="13 14">NBRC 106054</strain>
    </source>
</reference>
<dbReference type="HAMAP" id="MF_00736">
    <property type="entry name" value="Ribosomal_uL11"/>
    <property type="match status" value="1"/>
</dbReference>
<evidence type="ECO:0000256" key="6">
    <source>
        <dbReference type="ARBA" id="ARBA00023274"/>
    </source>
</evidence>
<keyword evidence="14" id="KW-1185">Reference proteome</keyword>
<dbReference type="Proteomes" id="UP000033121">
    <property type="component" value="Unassembled WGS sequence"/>
</dbReference>
<dbReference type="SUPFAM" id="SSF46906">
    <property type="entry name" value="Ribosomal protein L11, C-terminal domain"/>
    <property type="match status" value="1"/>
</dbReference>
<dbReference type="GO" id="GO:0003735">
    <property type="term" value="F:structural constituent of ribosome"/>
    <property type="evidence" value="ECO:0007669"/>
    <property type="project" value="InterPro"/>
</dbReference>
<keyword evidence="5 8" id="KW-0689">Ribosomal protein</keyword>
<dbReference type="InterPro" id="IPR006519">
    <property type="entry name" value="Ribosomal_uL11_bac-typ"/>
</dbReference>
<comment type="function">
    <text evidence="8 10">Forms part of the ribosomal stalk which helps the ribosome interact with GTP-bound translation factors.</text>
</comment>
<protein>
    <recommendedName>
        <fullName evidence="8">Large ribosomal subunit protein uL11</fullName>
    </recommendedName>
</protein>
<keyword evidence="3 8" id="KW-0699">rRNA-binding</keyword>
<dbReference type="InterPro" id="IPR020784">
    <property type="entry name" value="Ribosomal_uL11_N"/>
</dbReference>
<comment type="PTM">
    <text evidence="8 10">One or more lysine residues are methylated.</text>
</comment>
<dbReference type="GO" id="GO:0070180">
    <property type="term" value="F:large ribosomal subunit rRNA binding"/>
    <property type="evidence" value="ECO:0007669"/>
    <property type="project" value="UniProtKB-UniRule"/>
</dbReference>
<dbReference type="FunFam" id="1.10.10.250:FF:000001">
    <property type="entry name" value="50S ribosomal protein L11"/>
    <property type="match status" value="1"/>
</dbReference>
<dbReference type="SUPFAM" id="SSF54747">
    <property type="entry name" value="Ribosomal L11/L12e N-terminal domain"/>
    <property type="match status" value="1"/>
</dbReference>
<comment type="caution">
    <text evidence="13">The sequence shown here is derived from an EMBL/GenBank/DDBJ whole genome shotgun (WGS) entry which is preliminary data.</text>
</comment>
<sequence>MNWIWELTAPATEKVGAITKKSITMAKEITGFVKLQCKGGQANPAPPIGPALGSKGLNIMEFCKQFNARTQDKVGKVLPVLITVYSDKSFDFVIKTPPASVQLLEAAKLKGGSKEPNRSKVGKVTWAQVEAIAKDKMPDLNCFTVESAMKMVAGTARSMGITVEGVAPWEN</sequence>
<comment type="similarity">
    <text evidence="1 8 9">Belongs to the universal ribosomal protein uL11 family.</text>
</comment>
<dbReference type="PANTHER" id="PTHR11661">
    <property type="entry name" value="60S RIBOSOMAL PROTEIN L12"/>
    <property type="match status" value="1"/>
</dbReference>
<dbReference type="FunFam" id="3.30.1550.10:FF:000001">
    <property type="entry name" value="50S ribosomal protein L11"/>
    <property type="match status" value="1"/>
</dbReference>